<sequence length="201" mass="21604">MRTYDEADIKARLSRLDRAGRTAFAAACAERMWPLFTRCVEATGMGDVTALRTVLDDLWRAAGGEDVGDLSLAQATAEQMIPIDDGAWTLEVGYGQYATAAVAYAVRAWLTDDPQEATWAARQIHEAADHAALCARPDLQLNVPGTERLLLESPMVQTALAGLATDLATVESPSAAGQDDLRTRARDEGEAWAATLPGTDR</sequence>
<accession>A0A418KH72</accession>
<dbReference type="OrthoDB" id="4828566at2"/>
<dbReference type="Pfam" id="PF04222">
    <property type="entry name" value="DUF416"/>
    <property type="match status" value="1"/>
</dbReference>
<protein>
    <submittedName>
        <fullName evidence="2">DUF416 family protein</fullName>
    </submittedName>
</protein>
<dbReference type="InterPro" id="IPR023381">
    <property type="entry name" value="YP001051499.1-like_dom_sf"/>
</dbReference>
<keyword evidence="3" id="KW-1185">Reference proteome</keyword>
<evidence type="ECO:0000313" key="2">
    <source>
        <dbReference type="EMBL" id="RIQ11446.1"/>
    </source>
</evidence>
<feature type="region of interest" description="Disordered" evidence="1">
    <location>
        <begin position="171"/>
        <end position="201"/>
    </location>
</feature>
<name>A0A418KH72_9ACTN</name>
<gene>
    <name evidence="2" type="ORF">DY240_28645</name>
</gene>
<dbReference type="RefSeq" id="WP_119663065.1">
    <property type="nucleotide sequence ID" value="NZ_QUAL01000422.1"/>
</dbReference>
<dbReference type="Proteomes" id="UP000284057">
    <property type="component" value="Unassembled WGS sequence"/>
</dbReference>
<dbReference type="AlphaFoldDB" id="A0A418KH72"/>
<feature type="compositionally biased region" description="Basic and acidic residues" evidence="1">
    <location>
        <begin position="179"/>
        <end position="189"/>
    </location>
</feature>
<reference evidence="2 3" key="1">
    <citation type="submission" date="2018-09" db="EMBL/GenBank/DDBJ databases">
        <title>Isolation, diversity and antifungal activity of actinobacteria from wheat.</title>
        <authorList>
            <person name="Han C."/>
        </authorList>
    </citation>
    <scope>NUCLEOTIDE SEQUENCE [LARGE SCALE GENOMIC DNA]</scope>
    <source>
        <strain evidence="2 3">NEAU-YY265</strain>
    </source>
</reference>
<dbReference type="EMBL" id="QUAL01000422">
    <property type="protein sequence ID" value="RIQ11446.1"/>
    <property type="molecule type" value="Genomic_DNA"/>
</dbReference>
<organism evidence="2 3">
    <name type="scientific">Jiangella rhizosphaerae</name>
    <dbReference type="NCBI Taxonomy" id="2293569"/>
    <lineage>
        <taxon>Bacteria</taxon>
        <taxon>Bacillati</taxon>
        <taxon>Actinomycetota</taxon>
        <taxon>Actinomycetes</taxon>
        <taxon>Jiangellales</taxon>
        <taxon>Jiangellaceae</taxon>
        <taxon>Jiangella</taxon>
    </lineage>
</organism>
<dbReference type="Gene3D" id="1.20.1590.10">
    <property type="entry name" value="YP_001051499.1 domain like"/>
    <property type="match status" value="1"/>
</dbReference>
<comment type="caution">
    <text evidence="2">The sequence shown here is derived from an EMBL/GenBank/DDBJ whole genome shotgun (WGS) entry which is preliminary data.</text>
</comment>
<proteinExistence type="predicted"/>
<dbReference type="InterPro" id="IPR007338">
    <property type="entry name" value="DUF416"/>
</dbReference>
<evidence type="ECO:0000256" key="1">
    <source>
        <dbReference type="SAM" id="MobiDB-lite"/>
    </source>
</evidence>
<evidence type="ECO:0000313" key="3">
    <source>
        <dbReference type="Proteomes" id="UP000284057"/>
    </source>
</evidence>